<dbReference type="RefSeq" id="WP_320687140.1">
    <property type="nucleotide sequence ID" value="NZ_JAXBLV010000180.1"/>
</dbReference>
<accession>A0ABU5F1I3</accession>
<proteinExistence type="predicted"/>
<sequence length="185" mass="19931">MSGMFGCPNTLTQIGYENMAIMFDDECPICNALVSYSTGAEVVCPHCGNNLLISSSDPTGHDLAEIDPALGEGRCGTFCLTIHPVGTTVCVCCQQIYPRTFETCPGLVDLALASLNANTARHGPKTRERITEFLTHNPKVVASTIRLRAAQFRWGKLDSSSYTAIRTALESLGMIGLLTNPEDSK</sequence>
<dbReference type="EMBL" id="JAXBLV010000180">
    <property type="protein sequence ID" value="MDY3560595.1"/>
    <property type="molecule type" value="Genomic_DNA"/>
</dbReference>
<name>A0ABU5F1I3_9BACT</name>
<keyword evidence="2" id="KW-1185">Reference proteome</keyword>
<evidence type="ECO:0000313" key="1">
    <source>
        <dbReference type="EMBL" id="MDY3560595.1"/>
    </source>
</evidence>
<evidence type="ECO:0000313" key="2">
    <source>
        <dbReference type="Proteomes" id="UP001272242"/>
    </source>
</evidence>
<gene>
    <name evidence="1" type="ORF">R5W23_001840</name>
</gene>
<comment type="caution">
    <text evidence="1">The sequence shown here is derived from an EMBL/GenBank/DDBJ whole genome shotgun (WGS) entry which is preliminary data.</text>
</comment>
<organism evidence="1 2">
    <name type="scientific">Gemmata algarum</name>
    <dbReference type="NCBI Taxonomy" id="2975278"/>
    <lineage>
        <taxon>Bacteria</taxon>
        <taxon>Pseudomonadati</taxon>
        <taxon>Planctomycetota</taxon>
        <taxon>Planctomycetia</taxon>
        <taxon>Gemmatales</taxon>
        <taxon>Gemmataceae</taxon>
        <taxon>Gemmata</taxon>
    </lineage>
</organism>
<protein>
    <submittedName>
        <fullName evidence="1">Uncharacterized protein</fullName>
    </submittedName>
</protein>
<reference evidence="2" key="1">
    <citation type="journal article" date="2023" name="Mar. Drugs">
        <title>Gemmata algarum, a Novel Planctomycete Isolated from an Algal Mat, Displays Antimicrobial Activity.</title>
        <authorList>
            <person name="Kumar G."/>
            <person name="Kallscheuer N."/>
            <person name="Kashif M."/>
            <person name="Ahamad S."/>
            <person name="Jagadeeshwari U."/>
            <person name="Pannikurungottu S."/>
            <person name="Haufschild T."/>
            <person name="Kabuu M."/>
            <person name="Sasikala C."/>
            <person name="Jogler C."/>
            <person name="Ramana C."/>
        </authorList>
    </citation>
    <scope>NUCLEOTIDE SEQUENCE [LARGE SCALE GENOMIC DNA]</scope>
    <source>
        <strain evidence="2">JC673</strain>
    </source>
</reference>
<dbReference type="Proteomes" id="UP001272242">
    <property type="component" value="Unassembled WGS sequence"/>
</dbReference>